<evidence type="ECO:0000313" key="7">
    <source>
        <dbReference type="EMBL" id="XBH15552.1"/>
    </source>
</evidence>
<dbReference type="GO" id="GO:0008483">
    <property type="term" value="F:transaminase activity"/>
    <property type="evidence" value="ECO:0007669"/>
    <property type="project" value="UniProtKB-KW"/>
</dbReference>
<evidence type="ECO:0000256" key="5">
    <source>
        <dbReference type="ARBA" id="ARBA00022898"/>
    </source>
</evidence>
<dbReference type="InterPro" id="IPR015424">
    <property type="entry name" value="PyrdxlP-dep_Trfase"/>
</dbReference>
<reference evidence="7" key="1">
    <citation type="submission" date="2023-03" db="EMBL/GenBank/DDBJ databases">
        <title>Edaphobacter sp.</title>
        <authorList>
            <person name="Huber K.J."/>
            <person name="Papendorf J."/>
            <person name="Pilke C."/>
            <person name="Bunk B."/>
            <person name="Sproeer C."/>
            <person name="Pester M."/>
        </authorList>
    </citation>
    <scope>NUCLEOTIDE SEQUENCE</scope>
    <source>
        <strain evidence="7">DSM 110680</strain>
    </source>
</reference>
<feature type="domain" description="Aminotransferase class I/classII large" evidence="6">
    <location>
        <begin position="66"/>
        <end position="374"/>
    </location>
</feature>
<dbReference type="InterPro" id="IPR015422">
    <property type="entry name" value="PyrdxlP-dep_Trfase_small"/>
</dbReference>
<dbReference type="Gene3D" id="3.90.1150.10">
    <property type="entry name" value="Aspartate Aminotransferase, domain 1"/>
    <property type="match status" value="1"/>
</dbReference>
<proteinExistence type="inferred from homology"/>
<keyword evidence="5" id="KW-0663">Pyridoxal phosphate</keyword>
<gene>
    <name evidence="7" type="ORF">P8935_13330</name>
</gene>
<dbReference type="PANTHER" id="PTHR46383">
    <property type="entry name" value="ASPARTATE AMINOTRANSFERASE"/>
    <property type="match status" value="1"/>
</dbReference>
<dbReference type="InterPro" id="IPR050596">
    <property type="entry name" value="AspAT/PAT-like"/>
</dbReference>
<name>A0AAU7DE04_9BACT</name>
<keyword evidence="3 7" id="KW-0032">Aminotransferase</keyword>
<accession>A0AAU7DE04</accession>
<dbReference type="Pfam" id="PF00155">
    <property type="entry name" value="Aminotran_1_2"/>
    <property type="match status" value="1"/>
</dbReference>
<evidence type="ECO:0000259" key="6">
    <source>
        <dbReference type="Pfam" id="PF00155"/>
    </source>
</evidence>
<dbReference type="Gene3D" id="3.40.640.10">
    <property type="entry name" value="Type I PLP-dependent aspartate aminotransferase-like (Major domain)"/>
    <property type="match status" value="1"/>
</dbReference>
<evidence type="ECO:0000256" key="2">
    <source>
        <dbReference type="ARBA" id="ARBA00007441"/>
    </source>
</evidence>
<dbReference type="InterPro" id="IPR004839">
    <property type="entry name" value="Aminotransferase_I/II_large"/>
</dbReference>
<dbReference type="RefSeq" id="WP_348260785.1">
    <property type="nucleotide sequence ID" value="NZ_CP121196.1"/>
</dbReference>
<dbReference type="CDD" id="cd00609">
    <property type="entry name" value="AAT_like"/>
    <property type="match status" value="1"/>
</dbReference>
<keyword evidence="4" id="KW-0808">Transferase</keyword>
<dbReference type="EMBL" id="CP121196">
    <property type="protein sequence ID" value="XBH15552.1"/>
    <property type="molecule type" value="Genomic_DNA"/>
</dbReference>
<comment type="cofactor">
    <cofactor evidence="1">
        <name>pyridoxal 5'-phosphate</name>
        <dbReference type="ChEBI" id="CHEBI:597326"/>
    </cofactor>
</comment>
<sequence length="400" mass="44278">MTFSQRTNWNTEESALARAHRTRVQAGLPVADLTASNPTRCGFSYDVQLLAALTDAKALDYDPQPLGLLHTREAVCKYYADHGVTIPPERVVLTTSTSEAYSFLFKLLCDPGSEIVVPLPGYPLFDFLAVLDDVRVKAVRLVYDHGWQIEPEGFRRALTPETRAIVLVHPNNPTGHFTKTWEAEELAMMCRERGIALIVDEVFLDYAFSAEKAVSFAVGLEGIDLYVVSGLSKIAGLPQMKAAWVVATGPNAGQAMERLEVIADTFLSMNAPVQGAIPNWIAGRKAIQREIGERVKANLAVLDKQLGAIPAVRRLEVEGGWYAVLRIPALQTDEMTVLRLLERGVWVHPGYFFGMDEAGWLVISLLGPVEEFRTGVRVLVDYFRTHQGDNNCLPEVEAQL</sequence>
<evidence type="ECO:0000256" key="3">
    <source>
        <dbReference type="ARBA" id="ARBA00022576"/>
    </source>
</evidence>
<dbReference type="InterPro" id="IPR015421">
    <property type="entry name" value="PyrdxlP-dep_Trfase_major"/>
</dbReference>
<evidence type="ECO:0000256" key="4">
    <source>
        <dbReference type="ARBA" id="ARBA00022679"/>
    </source>
</evidence>
<dbReference type="PANTHER" id="PTHR46383:SF1">
    <property type="entry name" value="ASPARTATE AMINOTRANSFERASE"/>
    <property type="match status" value="1"/>
</dbReference>
<dbReference type="GO" id="GO:0030170">
    <property type="term" value="F:pyridoxal phosphate binding"/>
    <property type="evidence" value="ECO:0007669"/>
    <property type="project" value="InterPro"/>
</dbReference>
<dbReference type="GO" id="GO:0006520">
    <property type="term" value="P:amino acid metabolic process"/>
    <property type="evidence" value="ECO:0007669"/>
    <property type="project" value="InterPro"/>
</dbReference>
<comment type="similarity">
    <text evidence="2">Belongs to the class-I pyridoxal-phosphate-dependent aminotransferase family.</text>
</comment>
<evidence type="ECO:0000256" key="1">
    <source>
        <dbReference type="ARBA" id="ARBA00001933"/>
    </source>
</evidence>
<dbReference type="SUPFAM" id="SSF53383">
    <property type="entry name" value="PLP-dependent transferases"/>
    <property type="match status" value="1"/>
</dbReference>
<organism evidence="7">
    <name type="scientific">Telmatobacter sp. DSM 110680</name>
    <dbReference type="NCBI Taxonomy" id="3036704"/>
    <lineage>
        <taxon>Bacteria</taxon>
        <taxon>Pseudomonadati</taxon>
        <taxon>Acidobacteriota</taxon>
        <taxon>Terriglobia</taxon>
        <taxon>Terriglobales</taxon>
        <taxon>Acidobacteriaceae</taxon>
        <taxon>Telmatobacter</taxon>
    </lineage>
</organism>
<protein>
    <submittedName>
        <fullName evidence="7">Pyridoxal phosphate-dependent aminotransferase</fullName>
    </submittedName>
</protein>
<dbReference type="AlphaFoldDB" id="A0AAU7DE04"/>